<proteinExistence type="predicted"/>
<organism evidence="1 2">
    <name type="scientific">Methylobacterium oryzihabitans</name>
    <dbReference type="NCBI Taxonomy" id="2499852"/>
    <lineage>
        <taxon>Bacteria</taxon>
        <taxon>Pseudomonadati</taxon>
        <taxon>Pseudomonadota</taxon>
        <taxon>Alphaproteobacteria</taxon>
        <taxon>Hyphomicrobiales</taxon>
        <taxon>Methylobacteriaceae</taxon>
        <taxon>Methylobacterium</taxon>
    </lineage>
</organism>
<evidence type="ECO:0000313" key="2">
    <source>
        <dbReference type="Proteomes" id="UP000286997"/>
    </source>
</evidence>
<comment type="caution">
    <text evidence="1">The sequence shown here is derived from an EMBL/GenBank/DDBJ whole genome shotgun (WGS) entry which is preliminary data.</text>
</comment>
<protein>
    <recommendedName>
        <fullName evidence="3">Histidine kinase</fullName>
    </recommendedName>
</protein>
<dbReference type="OrthoDB" id="8021360at2"/>
<keyword evidence="2" id="KW-1185">Reference proteome</keyword>
<dbReference type="AlphaFoldDB" id="A0A437NY71"/>
<gene>
    <name evidence="1" type="ORF">EOE48_21410</name>
</gene>
<dbReference type="Proteomes" id="UP000286997">
    <property type="component" value="Unassembled WGS sequence"/>
</dbReference>
<sequence length="81" mass="8616">MSNVVPLRARPAPDAAARETASVVCDLVALAEQLHDIGARSAGLGRPRLETERTIQLLLDAVTSVERALDTITDGGDYTPF</sequence>
<evidence type="ECO:0008006" key="3">
    <source>
        <dbReference type="Google" id="ProtNLM"/>
    </source>
</evidence>
<accession>A0A437NY71</accession>
<dbReference type="EMBL" id="SACP01000025">
    <property type="protein sequence ID" value="RVU14982.1"/>
    <property type="molecule type" value="Genomic_DNA"/>
</dbReference>
<reference evidence="1 2" key="1">
    <citation type="submission" date="2019-01" db="EMBL/GenBank/DDBJ databases">
        <authorList>
            <person name="Chen W.-M."/>
        </authorList>
    </citation>
    <scope>NUCLEOTIDE SEQUENCE [LARGE SCALE GENOMIC DNA]</scope>
    <source>
        <strain evidence="1 2">TER-1</strain>
    </source>
</reference>
<evidence type="ECO:0000313" key="1">
    <source>
        <dbReference type="EMBL" id="RVU14982.1"/>
    </source>
</evidence>
<name>A0A437NY71_9HYPH</name>
<dbReference type="RefSeq" id="WP_127732919.1">
    <property type="nucleotide sequence ID" value="NZ_SACP01000025.1"/>
</dbReference>